<sequence length="171" mass="18028">MTRQPSTRQPSSNSPLTSTAGDEADTMDAAKADPGKPAYPDLEDPSPAGYGDDGTIDDDSLSTAASTVKTSSSTVQGRSISFVSDGDDDNISISARYPKPSAGVRVICRGSSTEARAGVDGQEWEMDTAREGKLEKEDVQEDQERPDLDEDPALPPTAYGIDENYGHGRGA</sequence>
<feature type="compositionally biased region" description="Polar residues" evidence="1">
    <location>
        <begin position="1"/>
        <end position="20"/>
    </location>
</feature>
<dbReference type="AlphaFoldDB" id="A0A067T2T4"/>
<dbReference type="EMBL" id="KL142378">
    <property type="protein sequence ID" value="KDR76647.1"/>
    <property type="molecule type" value="Genomic_DNA"/>
</dbReference>
<name>A0A067T2T4_GALM3</name>
<feature type="region of interest" description="Disordered" evidence="1">
    <location>
        <begin position="1"/>
        <end position="96"/>
    </location>
</feature>
<evidence type="ECO:0000256" key="1">
    <source>
        <dbReference type="SAM" id="MobiDB-lite"/>
    </source>
</evidence>
<feature type="compositionally biased region" description="Low complexity" evidence="1">
    <location>
        <begin position="61"/>
        <end position="75"/>
    </location>
</feature>
<gene>
    <name evidence="2" type="ORF">GALMADRAFT_452770</name>
</gene>
<dbReference type="HOGENOM" id="CLU_1562968_0_0_1"/>
<feature type="compositionally biased region" description="Basic and acidic residues" evidence="1">
    <location>
        <begin position="127"/>
        <end position="146"/>
    </location>
</feature>
<organism evidence="2 3">
    <name type="scientific">Galerina marginata (strain CBS 339.88)</name>
    <dbReference type="NCBI Taxonomy" id="685588"/>
    <lineage>
        <taxon>Eukaryota</taxon>
        <taxon>Fungi</taxon>
        <taxon>Dikarya</taxon>
        <taxon>Basidiomycota</taxon>
        <taxon>Agaricomycotina</taxon>
        <taxon>Agaricomycetes</taxon>
        <taxon>Agaricomycetidae</taxon>
        <taxon>Agaricales</taxon>
        <taxon>Agaricineae</taxon>
        <taxon>Strophariaceae</taxon>
        <taxon>Galerina</taxon>
    </lineage>
</organism>
<accession>A0A067T2T4</accession>
<reference evidence="3" key="1">
    <citation type="journal article" date="2014" name="Proc. Natl. Acad. Sci. U.S.A.">
        <title>Extensive sampling of basidiomycete genomes demonstrates inadequacy of the white-rot/brown-rot paradigm for wood decay fungi.</title>
        <authorList>
            <person name="Riley R."/>
            <person name="Salamov A.A."/>
            <person name="Brown D.W."/>
            <person name="Nagy L.G."/>
            <person name="Floudas D."/>
            <person name="Held B.W."/>
            <person name="Levasseur A."/>
            <person name="Lombard V."/>
            <person name="Morin E."/>
            <person name="Otillar R."/>
            <person name="Lindquist E.A."/>
            <person name="Sun H."/>
            <person name="LaButti K.M."/>
            <person name="Schmutz J."/>
            <person name="Jabbour D."/>
            <person name="Luo H."/>
            <person name="Baker S.E."/>
            <person name="Pisabarro A.G."/>
            <person name="Walton J.D."/>
            <person name="Blanchette R.A."/>
            <person name="Henrissat B."/>
            <person name="Martin F."/>
            <person name="Cullen D."/>
            <person name="Hibbett D.S."/>
            <person name="Grigoriev I.V."/>
        </authorList>
    </citation>
    <scope>NUCLEOTIDE SEQUENCE [LARGE SCALE GENOMIC DNA]</scope>
    <source>
        <strain evidence="3">CBS 339.88</strain>
    </source>
</reference>
<protein>
    <submittedName>
        <fullName evidence="2">Uncharacterized protein</fullName>
    </submittedName>
</protein>
<evidence type="ECO:0000313" key="2">
    <source>
        <dbReference type="EMBL" id="KDR76647.1"/>
    </source>
</evidence>
<evidence type="ECO:0000313" key="3">
    <source>
        <dbReference type="Proteomes" id="UP000027222"/>
    </source>
</evidence>
<keyword evidence="3" id="KW-1185">Reference proteome</keyword>
<dbReference type="Proteomes" id="UP000027222">
    <property type="component" value="Unassembled WGS sequence"/>
</dbReference>
<proteinExistence type="predicted"/>
<feature type="region of interest" description="Disordered" evidence="1">
    <location>
        <begin position="112"/>
        <end position="171"/>
    </location>
</feature>